<organism evidence="3 4">
    <name type="scientific">Paramuricea clavata</name>
    <name type="common">Red gorgonian</name>
    <name type="synonym">Violescent sea-whip</name>
    <dbReference type="NCBI Taxonomy" id="317549"/>
    <lineage>
        <taxon>Eukaryota</taxon>
        <taxon>Metazoa</taxon>
        <taxon>Cnidaria</taxon>
        <taxon>Anthozoa</taxon>
        <taxon>Octocorallia</taxon>
        <taxon>Malacalcyonacea</taxon>
        <taxon>Plexauridae</taxon>
        <taxon>Paramuricea</taxon>
    </lineage>
</organism>
<dbReference type="AlphaFoldDB" id="A0A6S7L8N3"/>
<evidence type="ECO:0000313" key="3">
    <source>
        <dbReference type="EMBL" id="CAB4035323.1"/>
    </source>
</evidence>
<dbReference type="PANTHER" id="PTHR23093">
    <property type="entry name" value="SIMILAR TO CHROMOSOME 3 OPEN READING FRAME 20"/>
    <property type="match status" value="1"/>
</dbReference>
<evidence type="ECO:0000313" key="4">
    <source>
        <dbReference type="Proteomes" id="UP001152795"/>
    </source>
</evidence>
<dbReference type="PANTHER" id="PTHR23093:SF18">
    <property type="entry name" value="GLUTAMATE RICH 6"/>
    <property type="match status" value="1"/>
</dbReference>
<dbReference type="Pfam" id="PF14977">
    <property type="entry name" value="FAM194"/>
    <property type="match status" value="1"/>
</dbReference>
<proteinExistence type="predicted"/>
<gene>
    <name evidence="3" type="ORF">PACLA_8A061094</name>
</gene>
<feature type="domain" description="FAM194 C-terminal" evidence="2">
    <location>
        <begin position="4"/>
        <end position="158"/>
    </location>
</feature>
<keyword evidence="4" id="KW-1185">Reference proteome</keyword>
<feature type="region of interest" description="Disordered" evidence="1">
    <location>
        <begin position="154"/>
        <end position="189"/>
    </location>
</feature>
<comment type="caution">
    <text evidence="3">The sequence shown here is derived from an EMBL/GenBank/DDBJ whole genome shotgun (WGS) entry which is preliminary data.</text>
</comment>
<dbReference type="OrthoDB" id="527209at2759"/>
<dbReference type="EMBL" id="CACRXK020020938">
    <property type="protein sequence ID" value="CAB4035323.1"/>
    <property type="molecule type" value="Genomic_DNA"/>
</dbReference>
<reference evidence="3" key="1">
    <citation type="submission" date="2020-04" db="EMBL/GenBank/DDBJ databases">
        <authorList>
            <person name="Alioto T."/>
            <person name="Alioto T."/>
            <person name="Gomez Garrido J."/>
        </authorList>
    </citation>
    <scope>NUCLEOTIDE SEQUENCE</scope>
    <source>
        <strain evidence="3">A484AB</strain>
    </source>
</reference>
<evidence type="ECO:0000259" key="2">
    <source>
        <dbReference type="Pfam" id="PF14977"/>
    </source>
</evidence>
<accession>A0A6S7L8N3</accession>
<feature type="non-terminal residue" evidence="3">
    <location>
        <position position="189"/>
    </location>
</feature>
<name>A0A6S7L8N3_PARCT</name>
<feature type="compositionally biased region" description="Basic and acidic residues" evidence="1">
    <location>
        <begin position="180"/>
        <end position="189"/>
    </location>
</feature>
<dbReference type="Proteomes" id="UP001152795">
    <property type="component" value="Unassembled WGS sequence"/>
</dbReference>
<protein>
    <recommendedName>
        <fullName evidence="2">FAM194 C-terminal domain-containing protein</fullName>
    </recommendedName>
</protein>
<dbReference type="InterPro" id="IPR029281">
    <property type="entry name" value="FAM194_C"/>
</dbReference>
<sequence length="189" mass="21972">DTYEHSRENTGVLGVFDPTGHGSCYYQQTGKLRMVLTPFGGTFFDIKGEKKKKWFWYNITGSYVHAPPFQPITFAWTKELSLRCMGQDYIIITYNHGRHTIRFNVGARLKPVVKKVKLPTDEEYYEIQLKEIRKFVNLVIERVQTTLRFPHSHRINKLPMPERSSKPPSRIQSRVIDTAADDKPTVVVN</sequence>
<evidence type="ECO:0000256" key="1">
    <source>
        <dbReference type="SAM" id="MobiDB-lite"/>
    </source>
</evidence>